<proteinExistence type="predicted"/>
<sequence length="85" mass="9374">MVALYTIGTKIPVKEAFRTSGIFQFAGLTGVSEKNVEKKNALNHAHGRKTKPAKNNGDLFFAQGITSSVHSRPDNKYLFSGQHRL</sequence>
<accession>A0A8X6M2A1</accession>
<name>A0A8X6M2A1_TRICU</name>
<protein>
    <submittedName>
        <fullName evidence="1">Uncharacterized protein</fullName>
    </submittedName>
</protein>
<organism evidence="1 2">
    <name type="scientific">Trichonephila clavata</name>
    <name type="common">Joro spider</name>
    <name type="synonym">Nephila clavata</name>
    <dbReference type="NCBI Taxonomy" id="2740835"/>
    <lineage>
        <taxon>Eukaryota</taxon>
        <taxon>Metazoa</taxon>
        <taxon>Ecdysozoa</taxon>
        <taxon>Arthropoda</taxon>
        <taxon>Chelicerata</taxon>
        <taxon>Arachnida</taxon>
        <taxon>Araneae</taxon>
        <taxon>Araneomorphae</taxon>
        <taxon>Entelegynae</taxon>
        <taxon>Araneoidea</taxon>
        <taxon>Nephilidae</taxon>
        <taxon>Trichonephila</taxon>
    </lineage>
</organism>
<reference evidence="1" key="1">
    <citation type="submission" date="2020-07" db="EMBL/GenBank/DDBJ databases">
        <title>Multicomponent nature underlies the extraordinary mechanical properties of spider dragline silk.</title>
        <authorList>
            <person name="Kono N."/>
            <person name="Nakamura H."/>
            <person name="Mori M."/>
            <person name="Yoshida Y."/>
            <person name="Ohtoshi R."/>
            <person name="Malay A.D."/>
            <person name="Moran D.A.P."/>
            <person name="Tomita M."/>
            <person name="Numata K."/>
            <person name="Arakawa K."/>
        </authorList>
    </citation>
    <scope>NUCLEOTIDE SEQUENCE</scope>
</reference>
<gene>
    <name evidence="1" type="ORF">TNCT_233981</name>
</gene>
<evidence type="ECO:0000313" key="2">
    <source>
        <dbReference type="Proteomes" id="UP000887116"/>
    </source>
</evidence>
<evidence type="ECO:0000313" key="1">
    <source>
        <dbReference type="EMBL" id="GFR31481.1"/>
    </source>
</evidence>
<dbReference type="Proteomes" id="UP000887116">
    <property type="component" value="Unassembled WGS sequence"/>
</dbReference>
<dbReference type="AlphaFoldDB" id="A0A8X6M2A1"/>
<keyword evidence="2" id="KW-1185">Reference proteome</keyword>
<comment type="caution">
    <text evidence="1">The sequence shown here is derived from an EMBL/GenBank/DDBJ whole genome shotgun (WGS) entry which is preliminary data.</text>
</comment>
<dbReference type="EMBL" id="BMAO01009543">
    <property type="protein sequence ID" value="GFR31481.1"/>
    <property type="molecule type" value="Genomic_DNA"/>
</dbReference>